<proteinExistence type="predicted"/>
<protein>
    <submittedName>
        <fullName evidence="2">1211_t:CDS:1</fullName>
    </submittedName>
</protein>
<keyword evidence="3" id="KW-1185">Reference proteome</keyword>
<evidence type="ECO:0000313" key="3">
    <source>
        <dbReference type="Proteomes" id="UP000789570"/>
    </source>
</evidence>
<feature type="coiled-coil region" evidence="1">
    <location>
        <begin position="37"/>
        <end position="64"/>
    </location>
</feature>
<name>A0A9N9JAH1_9GLOM</name>
<reference evidence="2" key="1">
    <citation type="submission" date="2021-06" db="EMBL/GenBank/DDBJ databases">
        <authorList>
            <person name="Kallberg Y."/>
            <person name="Tangrot J."/>
            <person name="Rosling A."/>
        </authorList>
    </citation>
    <scope>NUCLEOTIDE SEQUENCE</scope>
    <source>
        <strain evidence="2">UK204</strain>
    </source>
</reference>
<dbReference type="AlphaFoldDB" id="A0A9N9JAH1"/>
<evidence type="ECO:0000256" key="1">
    <source>
        <dbReference type="SAM" id="Coils"/>
    </source>
</evidence>
<sequence length="70" mass="7894">MYETDGVKESDTDSKVDERIDMIDGKASLIGGNSSKNALLNDTVEKLRLQLQELEENKVEESKITKNHLE</sequence>
<accession>A0A9N9JAH1</accession>
<organism evidence="2 3">
    <name type="scientific">Funneliformis caledonium</name>
    <dbReference type="NCBI Taxonomy" id="1117310"/>
    <lineage>
        <taxon>Eukaryota</taxon>
        <taxon>Fungi</taxon>
        <taxon>Fungi incertae sedis</taxon>
        <taxon>Mucoromycota</taxon>
        <taxon>Glomeromycotina</taxon>
        <taxon>Glomeromycetes</taxon>
        <taxon>Glomerales</taxon>
        <taxon>Glomeraceae</taxon>
        <taxon>Funneliformis</taxon>
    </lineage>
</organism>
<feature type="non-terminal residue" evidence="2">
    <location>
        <position position="1"/>
    </location>
</feature>
<gene>
    <name evidence="2" type="ORF">FCALED_LOCUS17669</name>
</gene>
<comment type="caution">
    <text evidence="2">The sequence shown here is derived from an EMBL/GenBank/DDBJ whole genome shotgun (WGS) entry which is preliminary data.</text>
</comment>
<evidence type="ECO:0000313" key="2">
    <source>
        <dbReference type="EMBL" id="CAG8773184.1"/>
    </source>
</evidence>
<dbReference type="EMBL" id="CAJVPQ010028505">
    <property type="protein sequence ID" value="CAG8773184.1"/>
    <property type="molecule type" value="Genomic_DNA"/>
</dbReference>
<keyword evidence="1" id="KW-0175">Coiled coil</keyword>
<dbReference type="Proteomes" id="UP000789570">
    <property type="component" value="Unassembled WGS sequence"/>
</dbReference>